<keyword evidence="3" id="KW-0862">Zinc</keyword>
<dbReference type="Pfam" id="PF02892">
    <property type="entry name" value="zf-BED"/>
    <property type="match status" value="1"/>
</dbReference>
<dbReference type="InterPro" id="IPR012337">
    <property type="entry name" value="RNaseH-like_sf"/>
</dbReference>
<dbReference type="AlphaFoldDB" id="A0A5C7I888"/>
<gene>
    <name evidence="9" type="ORF">EZV62_006670</name>
</gene>
<comment type="caution">
    <text evidence="9">The sequence shown here is derived from an EMBL/GenBank/DDBJ whole genome shotgun (WGS) entry which is preliminary data.</text>
</comment>
<evidence type="ECO:0000256" key="2">
    <source>
        <dbReference type="ARBA" id="ARBA00022771"/>
    </source>
</evidence>
<keyword evidence="1" id="KW-0479">Metal-binding</keyword>
<proteinExistence type="predicted"/>
<evidence type="ECO:0000259" key="8">
    <source>
        <dbReference type="PROSITE" id="PS50808"/>
    </source>
</evidence>
<dbReference type="InterPro" id="IPR052035">
    <property type="entry name" value="ZnF_BED_domain_contain"/>
</dbReference>
<evidence type="ECO:0000256" key="1">
    <source>
        <dbReference type="ARBA" id="ARBA00022723"/>
    </source>
</evidence>
<dbReference type="GO" id="GO:0008270">
    <property type="term" value="F:zinc ion binding"/>
    <property type="evidence" value="ECO:0007669"/>
    <property type="project" value="UniProtKB-KW"/>
</dbReference>
<evidence type="ECO:0000313" key="10">
    <source>
        <dbReference type="Proteomes" id="UP000323000"/>
    </source>
</evidence>
<sequence>MTSFEGSQVNVSTGSGNNEVEDVEPSSASGGSKRKRKTSFVWNYKIRVDVNGVMMAKCNFCEKLLNATKGTSSLRKHVLKCLDDHQEATHSTNTSFDPNVGKSKVVKMIIMHELPLRFVEYTGFQEMMGYCQPRFESMSRNTLKSEIFKLYNMKKDKTLKLLDSIESKVAITTDMWTSSTKMGYMVVTMHFIDKSWVLHSRIMRFIHVLSPHDATSLGEQLVTCFYDWNVDRKLSAITVDNCSTNDCMIEKIKNKFCDALMLGGRLFHMRCCAHILNLVVRDGLKVIADGIEKIRDSICFWIASSKRIEAFENAANQLKIKYTKKLVLDCPTRWNSTYFMLSVALIYKDVFVRAQHYEPQYKCLPDESDWQLAIIMVEHLKLFYKLTEFFSGTKYPTANLVFPMICKVRETMNGWLNSRCSEIQAMARACLLRTKHIDAAIIGLDFMEQRDRLKDKGCRKKAKTNPTTRPSKPDHPDPTALRQMSLLKANVFAFFPHPLSLSRSLRSVKSKPMIAASQV</sequence>
<keyword evidence="10" id="KW-1185">Reference proteome</keyword>
<dbReference type="SMART" id="SM00614">
    <property type="entry name" value="ZnF_BED"/>
    <property type="match status" value="1"/>
</dbReference>
<feature type="domain" description="BED-type" evidence="8">
    <location>
        <begin position="36"/>
        <end position="92"/>
    </location>
</feature>
<evidence type="ECO:0000256" key="7">
    <source>
        <dbReference type="SAM" id="MobiDB-lite"/>
    </source>
</evidence>
<dbReference type="GO" id="GO:0003677">
    <property type="term" value="F:DNA binding"/>
    <property type="evidence" value="ECO:0007669"/>
    <property type="project" value="InterPro"/>
</dbReference>
<feature type="region of interest" description="Disordered" evidence="7">
    <location>
        <begin position="455"/>
        <end position="479"/>
    </location>
</feature>
<dbReference type="PROSITE" id="PS50808">
    <property type="entry name" value="ZF_BED"/>
    <property type="match status" value="1"/>
</dbReference>
<organism evidence="9 10">
    <name type="scientific">Acer yangbiense</name>
    <dbReference type="NCBI Taxonomy" id="1000413"/>
    <lineage>
        <taxon>Eukaryota</taxon>
        <taxon>Viridiplantae</taxon>
        <taxon>Streptophyta</taxon>
        <taxon>Embryophyta</taxon>
        <taxon>Tracheophyta</taxon>
        <taxon>Spermatophyta</taxon>
        <taxon>Magnoliopsida</taxon>
        <taxon>eudicotyledons</taxon>
        <taxon>Gunneridae</taxon>
        <taxon>Pentapetalae</taxon>
        <taxon>rosids</taxon>
        <taxon>malvids</taxon>
        <taxon>Sapindales</taxon>
        <taxon>Sapindaceae</taxon>
        <taxon>Hippocastanoideae</taxon>
        <taxon>Acereae</taxon>
        <taxon>Acer</taxon>
    </lineage>
</organism>
<feature type="region of interest" description="Disordered" evidence="7">
    <location>
        <begin position="1"/>
        <end position="34"/>
    </location>
</feature>
<evidence type="ECO:0000256" key="4">
    <source>
        <dbReference type="ARBA" id="ARBA00023015"/>
    </source>
</evidence>
<evidence type="ECO:0000313" key="9">
    <source>
        <dbReference type="EMBL" id="TXG65395.1"/>
    </source>
</evidence>
<reference evidence="10" key="1">
    <citation type="journal article" date="2019" name="Gigascience">
        <title>De novo genome assembly of the endangered Acer yangbiense, a plant species with extremely small populations endemic to Yunnan Province, China.</title>
        <authorList>
            <person name="Yang J."/>
            <person name="Wariss H.M."/>
            <person name="Tao L."/>
            <person name="Zhang R."/>
            <person name="Yun Q."/>
            <person name="Hollingsworth P."/>
            <person name="Dao Z."/>
            <person name="Luo G."/>
            <person name="Guo H."/>
            <person name="Ma Y."/>
            <person name="Sun W."/>
        </authorList>
    </citation>
    <scope>NUCLEOTIDE SEQUENCE [LARGE SCALE GENOMIC DNA]</scope>
    <source>
        <strain evidence="10">cv. Malutang</strain>
    </source>
</reference>
<protein>
    <recommendedName>
        <fullName evidence="8">BED-type domain-containing protein</fullName>
    </recommendedName>
</protein>
<evidence type="ECO:0000256" key="5">
    <source>
        <dbReference type="ARBA" id="ARBA00023163"/>
    </source>
</evidence>
<feature type="compositionally biased region" description="Polar residues" evidence="7">
    <location>
        <begin position="1"/>
        <end position="18"/>
    </location>
</feature>
<dbReference type="Proteomes" id="UP000323000">
    <property type="component" value="Chromosome 3"/>
</dbReference>
<evidence type="ECO:0000256" key="3">
    <source>
        <dbReference type="ARBA" id="ARBA00022833"/>
    </source>
</evidence>
<keyword evidence="4" id="KW-0805">Transcription regulation</keyword>
<keyword evidence="2 6" id="KW-0863">Zinc-finger</keyword>
<dbReference type="InterPro" id="IPR003656">
    <property type="entry name" value="Znf_BED"/>
</dbReference>
<dbReference type="OrthoDB" id="1937726at2759"/>
<dbReference type="EMBL" id="VAHF01000003">
    <property type="protein sequence ID" value="TXG65395.1"/>
    <property type="molecule type" value="Genomic_DNA"/>
</dbReference>
<evidence type="ECO:0000256" key="6">
    <source>
        <dbReference type="PROSITE-ProRule" id="PRU00027"/>
    </source>
</evidence>
<dbReference type="SUPFAM" id="SSF53098">
    <property type="entry name" value="Ribonuclease H-like"/>
    <property type="match status" value="1"/>
</dbReference>
<accession>A0A5C7I888</accession>
<dbReference type="PANTHER" id="PTHR46481:SF11">
    <property type="entry name" value="ZINC FINGER BED DOMAIN-CONTAINING PROTEIN RICESLEEPER 2-LIKE"/>
    <property type="match status" value="1"/>
</dbReference>
<keyword evidence="5" id="KW-0804">Transcription</keyword>
<dbReference type="PANTHER" id="PTHR46481">
    <property type="entry name" value="ZINC FINGER BED DOMAIN-CONTAINING PROTEIN 4"/>
    <property type="match status" value="1"/>
</dbReference>
<name>A0A5C7I888_9ROSI</name>